<keyword evidence="8" id="KW-0902">Two-component regulatory system</keyword>
<evidence type="ECO:0000259" key="17">
    <source>
        <dbReference type="PROSITE" id="PS50894"/>
    </source>
</evidence>
<keyword evidence="7" id="KW-0067">ATP-binding</keyword>
<keyword evidence="5" id="KW-0547">Nucleotide-binding</keyword>
<keyword evidence="4" id="KW-0808">Transferase</keyword>
<dbReference type="InterPro" id="IPR003594">
    <property type="entry name" value="HATPase_dom"/>
</dbReference>
<feature type="transmembrane region" description="Helical" evidence="12">
    <location>
        <begin position="164"/>
        <end position="183"/>
    </location>
</feature>
<dbReference type="CDD" id="cd16922">
    <property type="entry name" value="HATPase_EvgS-ArcB-TorS-like"/>
    <property type="match status" value="1"/>
</dbReference>
<dbReference type="Pfam" id="PF08448">
    <property type="entry name" value="PAS_4"/>
    <property type="match status" value="1"/>
</dbReference>
<evidence type="ECO:0000256" key="10">
    <source>
        <dbReference type="PROSITE-ProRule" id="PRU00169"/>
    </source>
</evidence>
<evidence type="ECO:0000256" key="3">
    <source>
        <dbReference type="ARBA" id="ARBA00022553"/>
    </source>
</evidence>
<evidence type="ECO:0000256" key="11">
    <source>
        <dbReference type="SAM" id="MobiDB-lite"/>
    </source>
</evidence>
<name>A0A975SN22_9RHOO</name>
<dbReference type="GO" id="GO:0016020">
    <property type="term" value="C:membrane"/>
    <property type="evidence" value="ECO:0007669"/>
    <property type="project" value="InterPro"/>
</dbReference>
<dbReference type="EMBL" id="CP064782">
    <property type="protein sequence ID" value="QWT49357.1"/>
    <property type="molecule type" value="Genomic_DNA"/>
</dbReference>
<proteinExistence type="predicted"/>
<evidence type="ECO:0000256" key="12">
    <source>
        <dbReference type="SAM" id="Phobius"/>
    </source>
</evidence>
<keyword evidence="3 10" id="KW-0597">Phosphoprotein</keyword>
<dbReference type="EC" id="2.7.13.3" evidence="2"/>
<keyword evidence="12" id="KW-0812">Transmembrane</keyword>
<keyword evidence="19" id="KW-1185">Reference proteome</keyword>
<dbReference type="InterPro" id="IPR001789">
    <property type="entry name" value="Sig_transdc_resp-reg_receiver"/>
</dbReference>
<dbReference type="GO" id="GO:0000155">
    <property type="term" value="F:phosphorelay sensor kinase activity"/>
    <property type="evidence" value="ECO:0007669"/>
    <property type="project" value="InterPro"/>
</dbReference>
<dbReference type="SMART" id="SM00387">
    <property type="entry name" value="HATPase_c"/>
    <property type="match status" value="1"/>
</dbReference>
<dbReference type="GO" id="GO:0005524">
    <property type="term" value="F:ATP binding"/>
    <property type="evidence" value="ECO:0007669"/>
    <property type="project" value="UniProtKB-KW"/>
</dbReference>
<evidence type="ECO:0000313" key="19">
    <source>
        <dbReference type="Proteomes" id="UP000683428"/>
    </source>
</evidence>
<feature type="transmembrane region" description="Helical" evidence="12">
    <location>
        <begin position="15"/>
        <end position="37"/>
    </location>
</feature>
<evidence type="ECO:0000256" key="9">
    <source>
        <dbReference type="PROSITE-ProRule" id="PRU00110"/>
    </source>
</evidence>
<feature type="region of interest" description="Disordered" evidence="11">
    <location>
        <begin position="1048"/>
        <end position="1082"/>
    </location>
</feature>
<dbReference type="SMART" id="SM00091">
    <property type="entry name" value="PAS"/>
    <property type="match status" value="2"/>
</dbReference>
<dbReference type="Pfam" id="PF01627">
    <property type="entry name" value="Hpt"/>
    <property type="match status" value="1"/>
</dbReference>
<dbReference type="FunFam" id="1.10.287.130:FF:000002">
    <property type="entry name" value="Two-component osmosensing histidine kinase"/>
    <property type="match status" value="1"/>
</dbReference>
<dbReference type="Pfam" id="PF00072">
    <property type="entry name" value="Response_reg"/>
    <property type="match status" value="2"/>
</dbReference>
<feature type="modified residue" description="4-aspartylphosphate" evidence="10">
    <location>
        <position position="811"/>
    </location>
</feature>
<evidence type="ECO:0000256" key="1">
    <source>
        <dbReference type="ARBA" id="ARBA00000085"/>
    </source>
</evidence>
<dbReference type="FunFam" id="3.30.565.10:FF:000078">
    <property type="entry name" value="Two-component sensor histidine kinase"/>
    <property type="match status" value="1"/>
</dbReference>
<evidence type="ECO:0000256" key="2">
    <source>
        <dbReference type="ARBA" id="ARBA00012438"/>
    </source>
</evidence>
<keyword evidence="12" id="KW-0472">Membrane</keyword>
<dbReference type="GO" id="GO:0006355">
    <property type="term" value="P:regulation of DNA-templated transcription"/>
    <property type="evidence" value="ECO:0007669"/>
    <property type="project" value="InterPro"/>
</dbReference>
<keyword evidence="6" id="KW-0418">Kinase</keyword>
<feature type="modified residue" description="Phosphohistidine" evidence="9">
    <location>
        <position position="1131"/>
    </location>
</feature>
<comment type="catalytic activity">
    <reaction evidence="1">
        <text>ATP + protein L-histidine = ADP + protein N-phospho-L-histidine.</text>
        <dbReference type="EC" id="2.7.13.3"/>
    </reaction>
</comment>
<dbReference type="Proteomes" id="UP000683428">
    <property type="component" value="Chromosome"/>
</dbReference>
<dbReference type="RefSeq" id="WP_216127339.1">
    <property type="nucleotide sequence ID" value="NZ_CP064782.1"/>
</dbReference>
<feature type="modified residue" description="4-aspartylphosphate" evidence="10">
    <location>
        <position position="953"/>
    </location>
</feature>
<dbReference type="InterPro" id="IPR013656">
    <property type="entry name" value="PAS_4"/>
</dbReference>
<dbReference type="Pfam" id="PF02518">
    <property type="entry name" value="HATPase_c"/>
    <property type="match status" value="1"/>
</dbReference>
<feature type="domain" description="Response regulatory" evidence="14">
    <location>
        <begin position="757"/>
        <end position="878"/>
    </location>
</feature>
<dbReference type="PROSITE" id="PS50894">
    <property type="entry name" value="HPT"/>
    <property type="match status" value="1"/>
</dbReference>
<dbReference type="PANTHER" id="PTHR45339:SF1">
    <property type="entry name" value="HYBRID SIGNAL TRANSDUCTION HISTIDINE KINASE J"/>
    <property type="match status" value="1"/>
</dbReference>
<dbReference type="PROSITE" id="PS50109">
    <property type="entry name" value="HIS_KIN"/>
    <property type="match status" value="1"/>
</dbReference>
<dbReference type="InterPro" id="IPR013767">
    <property type="entry name" value="PAS_fold"/>
</dbReference>
<dbReference type="PANTHER" id="PTHR45339">
    <property type="entry name" value="HYBRID SIGNAL TRANSDUCTION HISTIDINE KINASE J"/>
    <property type="match status" value="1"/>
</dbReference>
<feature type="compositionally biased region" description="Low complexity" evidence="11">
    <location>
        <begin position="1055"/>
        <end position="1073"/>
    </location>
</feature>
<evidence type="ECO:0000259" key="16">
    <source>
        <dbReference type="PROSITE" id="PS50885"/>
    </source>
</evidence>
<dbReference type="InterPro" id="IPR005467">
    <property type="entry name" value="His_kinase_dom"/>
</dbReference>
<dbReference type="InterPro" id="IPR000014">
    <property type="entry name" value="PAS"/>
</dbReference>
<dbReference type="InterPro" id="IPR008207">
    <property type="entry name" value="Sig_transdc_His_kin_Hpt_dom"/>
</dbReference>
<feature type="domain" description="Response regulatory" evidence="14">
    <location>
        <begin position="904"/>
        <end position="1024"/>
    </location>
</feature>
<evidence type="ECO:0000259" key="14">
    <source>
        <dbReference type="PROSITE" id="PS50110"/>
    </source>
</evidence>
<evidence type="ECO:0000259" key="13">
    <source>
        <dbReference type="PROSITE" id="PS50109"/>
    </source>
</evidence>
<dbReference type="Pfam" id="PF00989">
    <property type="entry name" value="PAS"/>
    <property type="match status" value="1"/>
</dbReference>
<evidence type="ECO:0000259" key="15">
    <source>
        <dbReference type="PROSITE" id="PS50112"/>
    </source>
</evidence>
<gene>
    <name evidence="18" type="ORF">Azoinq_01705</name>
</gene>
<organism evidence="18 19">
    <name type="scientific">Azospira inquinata</name>
    <dbReference type="NCBI Taxonomy" id="2785627"/>
    <lineage>
        <taxon>Bacteria</taxon>
        <taxon>Pseudomonadati</taxon>
        <taxon>Pseudomonadota</taxon>
        <taxon>Betaproteobacteria</taxon>
        <taxon>Rhodocyclales</taxon>
        <taxon>Rhodocyclaceae</taxon>
        <taxon>Azospira</taxon>
    </lineage>
</organism>
<dbReference type="SMART" id="SM00448">
    <property type="entry name" value="REC"/>
    <property type="match status" value="2"/>
</dbReference>
<dbReference type="PROSITE" id="PS50112">
    <property type="entry name" value="PAS"/>
    <property type="match status" value="1"/>
</dbReference>
<feature type="domain" description="HAMP" evidence="16">
    <location>
        <begin position="180"/>
        <end position="235"/>
    </location>
</feature>
<reference evidence="18" key="1">
    <citation type="submission" date="2020-11" db="EMBL/GenBank/DDBJ databases">
        <title>Azospira inquinata sp. nov.</title>
        <authorList>
            <person name="Moe W.M."/>
            <person name="Mikes M.C."/>
        </authorList>
    </citation>
    <scope>NUCLEOTIDE SEQUENCE</scope>
    <source>
        <strain evidence="18">Azo-3</strain>
    </source>
</reference>
<dbReference type="CDD" id="cd00082">
    <property type="entry name" value="HisKA"/>
    <property type="match status" value="1"/>
</dbReference>
<evidence type="ECO:0000256" key="7">
    <source>
        <dbReference type="ARBA" id="ARBA00022840"/>
    </source>
</evidence>
<dbReference type="PROSITE" id="PS50110">
    <property type="entry name" value="RESPONSE_REGULATORY"/>
    <property type="match status" value="2"/>
</dbReference>
<dbReference type="CDD" id="cd00156">
    <property type="entry name" value="REC"/>
    <property type="match status" value="1"/>
</dbReference>
<dbReference type="NCBIfam" id="TIGR00229">
    <property type="entry name" value="sensory_box"/>
    <property type="match status" value="1"/>
</dbReference>
<dbReference type="InterPro" id="IPR003661">
    <property type="entry name" value="HisK_dim/P_dom"/>
</dbReference>
<keyword evidence="12" id="KW-1133">Transmembrane helix</keyword>
<dbReference type="AlphaFoldDB" id="A0A975SN22"/>
<dbReference type="PROSITE" id="PS50885">
    <property type="entry name" value="HAMP"/>
    <property type="match status" value="1"/>
</dbReference>
<evidence type="ECO:0000256" key="8">
    <source>
        <dbReference type="ARBA" id="ARBA00023012"/>
    </source>
</evidence>
<dbReference type="KEGG" id="aiq:Azoinq_01705"/>
<dbReference type="Pfam" id="PF00512">
    <property type="entry name" value="HisKA"/>
    <property type="match status" value="1"/>
</dbReference>
<feature type="domain" description="HPt" evidence="17">
    <location>
        <begin position="1092"/>
        <end position="1190"/>
    </location>
</feature>
<dbReference type="CDD" id="cd17546">
    <property type="entry name" value="REC_hyHK_CKI1_RcsC-like"/>
    <property type="match status" value="1"/>
</dbReference>
<evidence type="ECO:0000256" key="4">
    <source>
        <dbReference type="ARBA" id="ARBA00022679"/>
    </source>
</evidence>
<dbReference type="CDD" id="cd00130">
    <property type="entry name" value="PAS"/>
    <property type="match status" value="2"/>
</dbReference>
<dbReference type="SMART" id="SM00388">
    <property type="entry name" value="HisKA"/>
    <property type="match status" value="1"/>
</dbReference>
<sequence length="1191" mass="128622">MDAPSFRRRFFPNRLSAQIALLVSLLFMATVFGYTWYTAGEQAAMARQATLEQSRAMARDLSRLLDALPQDMDGAALLSRAVQSPELMSLALVGADGRVRTGTWARGQATSRLTPPAGRGDQEEDRGGALVLWQPLAAGAGWLRLEVSLERVTALQAHIWRDSVVAALAALVGSNGLLFLFLARPLQALDRATEFAARLEDRRGDRLPDYRGNVEIQRLVATLNRVSRRLKDQEDTIEENNRFLTSVTDTLGEGVVATDGEGRCTFVNGEAARLLGWPREALLGQNFHDKVHFQTATGLPLAQADCPLHGPAAAGHAYRSDLDAFTRQDGSIFPVSLVSVPLLEGDRPHGAVLAFQDITERKRDEDFLLATTSRLSALIESMQVGILVEDENRQIVLANQALGELFRLEVNPQELIGADSRRVQAHLWPLFQDGEGHGARVEAVVAARRPVVGEEIRLKDGRILERDCIPIFLFPLVAQPEDYRGHLWLFRDITGRKQEAAELHQAKEQAELANRAKGEFLANMSHEIRTPMNGILGMTDLALETELSPEQREYLEMVKSSADALLGIINDILDFSKIEAGKMEVEKIPFPLRPLVMDTLKLQALRAEDRGLELVADLDPALGEQYRGDPGRLRQVLLNLVGNAIKFTHRGHIRVSVAPDREQPDCLHFAVADTGIGIAPDKQALIFDAFSQADSSVTRRFGGTGLGLAICARLAGLMGGRLWVESEVGKGSVFHCTARLEALPGAGPTFPALAGATLLLVDDNPATRQALENSLSHWGVAVTALADGGDALVELAQARSREQPYALVLADGDMPLPDGFALVEALARDGAHPERTVMMLPAARLARDGERCRQLGVDAYLCKPVSPFDLGQALCLALSGESAPARPDPAASLRAAQAWGRSLKVLVAEDNPVNQRLVALLLEKAGHRPVLVDNGREAVAAVAREDYDLVLMDMQMPEMDGLEATRRIRREEAIRGVTAPLPIVAMTANAMASDREQCLAAGMDGYLAKPLRQADFFAVIQSCVPPEAGLPRTAEEEREAMMPTVVSGEVENSIPSSPAHPSAPGAPSGKSAAWEGAPPADRQAALARLEGDAQLLDTLVQMFATNVPGHCQRLEDALAQGAWEALSREAHTVKGLLATFSADAGAALALSLERLARDTPAGAPAPDQARELVTALCATTRAVAEYLGQGA</sequence>
<evidence type="ECO:0000256" key="5">
    <source>
        <dbReference type="ARBA" id="ARBA00022741"/>
    </source>
</evidence>
<evidence type="ECO:0000256" key="6">
    <source>
        <dbReference type="ARBA" id="ARBA00022777"/>
    </source>
</evidence>
<feature type="domain" description="Histidine kinase" evidence="13">
    <location>
        <begin position="523"/>
        <end position="742"/>
    </location>
</feature>
<dbReference type="InterPro" id="IPR003660">
    <property type="entry name" value="HAMP_dom"/>
</dbReference>
<feature type="domain" description="PAS" evidence="15">
    <location>
        <begin position="240"/>
        <end position="292"/>
    </location>
</feature>
<accession>A0A975SN22</accession>
<evidence type="ECO:0000313" key="18">
    <source>
        <dbReference type="EMBL" id="QWT49357.1"/>
    </source>
</evidence>
<protein>
    <recommendedName>
        <fullName evidence="2">histidine kinase</fullName>
        <ecNumber evidence="2">2.7.13.3</ecNumber>
    </recommendedName>
</protein>